<dbReference type="NCBIfam" id="TIGR02727">
    <property type="entry name" value="MTHFS_bact"/>
    <property type="match status" value="1"/>
</dbReference>
<feature type="binding site" evidence="4">
    <location>
        <position position="55"/>
    </location>
    <ligand>
        <name>substrate</name>
    </ligand>
</feature>
<dbReference type="GO" id="GO:0030272">
    <property type="term" value="F:5-formyltetrahydrofolate cyclo-ligase activity"/>
    <property type="evidence" value="ECO:0007669"/>
    <property type="project" value="UniProtKB-EC"/>
</dbReference>
<dbReference type="PIRSF" id="PIRSF006806">
    <property type="entry name" value="FTHF_cligase"/>
    <property type="match status" value="1"/>
</dbReference>
<dbReference type="EMBL" id="CP038865">
    <property type="protein sequence ID" value="QCA28785.1"/>
    <property type="molecule type" value="Genomic_DNA"/>
</dbReference>
<evidence type="ECO:0000256" key="2">
    <source>
        <dbReference type="ARBA" id="ARBA00022741"/>
    </source>
</evidence>
<dbReference type="RefSeq" id="WP_135253507.1">
    <property type="nucleotide sequence ID" value="NZ_CP038865.1"/>
</dbReference>
<feature type="binding site" evidence="4">
    <location>
        <position position="50"/>
    </location>
    <ligand>
        <name>substrate</name>
    </ligand>
</feature>
<comment type="similarity">
    <text evidence="1 5">Belongs to the 5-formyltetrahydrofolate cyclo-ligase family.</text>
</comment>
<dbReference type="InterPro" id="IPR037171">
    <property type="entry name" value="NagB/RpiA_transferase-like"/>
</dbReference>
<dbReference type="GO" id="GO:0005524">
    <property type="term" value="F:ATP binding"/>
    <property type="evidence" value="ECO:0007669"/>
    <property type="project" value="UniProtKB-KW"/>
</dbReference>
<dbReference type="GO" id="GO:0046872">
    <property type="term" value="F:metal ion binding"/>
    <property type="evidence" value="ECO:0007669"/>
    <property type="project" value="UniProtKB-KW"/>
</dbReference>
<evidence type="ECO:0000313" key="6">
    <source>
        <dbReference type="EMBL" id="QCA28785.1"/>
    </source>
</evidence>
<dbReference type="InterPro" id="IPR024185">
    <property type="entry name" value="FTHF_cligase-like_sf"/>
</dbReference>
<keyword evidence="5" id="KW-0479">Metal-binding</keyword>
<dbReference type="EMBL" id="SRHU01000006">
    <property type="protein sequence ID" value="TFZ43014.1"/>
    <property type="molecule type" value="Genomic_DNA"/>
</dbReference>
<dbReference type="Proteomes" id="UP000297725">
    <property type="component" value="Unassembled WGS sequence"/>
</dbReference>
<accession>A0AAJ5EFQ0</accession>
<dbReference type="SUPFAM" id="SSF100950">
    <property type="entry name" value="NagB/RpiA/CoA transferase-like"/>
    <property type="match status" value="1"/>
</dbReference>
<dbReference type="GO" id="GO:0009396">
    <property type="term" value="P:folic acid-containing compound biosynthetic process"/>
    <property type="evidence" value="ECO:0007669"/>
    <property type="project" value="TreeGrafter"/>
</dbReference>
<organism evidence="7 9">
    <name type="scientific">Vagococcus xieshaowenii</name>
    <dbReference type="NCBI Taxonomy" id="2562451"/>
    <lineage>
        <taxon>Bacteria</taxon>
        <taxon>Bacillati</taxon>
        <taxon>Bacillota</taxon>
        <taxon>Bacilli</taxon>
        <taxon>Lactobacillales</taxon>
        <taxon>Enterococcaceae</taxon>
        <taxon>Vagococcus</taxon>
    </lineage>
</organism>
<sequence length="179" mass="20727">MGIKKTLRMEQLAKRKELSLSYRQTAEKTMLTKLIAMPEYQKSEMIFCYIGMEEEINTWQFIEYFLSDNKRVCVPKVVAPDEMELREIMCDSCLVRSSFGVLEPTEENMLVNSKSVDLVLVPCITANRQGDRLGYGGGFYDRFLKESQAMSVLCIWKKMLFDAIPVEEHDVKVKKVITE</sequence>
<feature type="binding site" evidence="4">
    <location>
        <begin position="132"/>
        <end position="140"/>
    </location>
    <ligand>
        <name>ATP</name>
        <dbReference type="ChEBI" id="CHEBI:30616"/>
    </ligand>
</feature>
<dbReference type="Pfam" id="PF01812">
    <property type="entry name" value="5-FTHF_cyc-lig"/>
    <property type="match status" value="1"/>
</dbReference>
<evidence type="ECO:0000256" key="5">
    <source>
        <dbReference type="RuleBase" id="RU361279"/>
    </source>
</evidence>
<keyword evidence="7" id="KW-0436">Ligase</keyword>
<dbReference type="PANTHER" id="PTHR23407">
    <property type="entry name" value="ATPASE INHIBITOR/5-FORMYLTETRAHYDROFOLATE CYCLO-LIGASE"/>
    <property type="match status" value="1"/>
</dbReference>
<protein>
    <recommendedName>
        <fullName evidence="5">5-formyltetrahydrofolate cyclo-ligase</fullName>
        <ecNumber evidence="5">6.3.3.2</ecNumber>
    </recommendedName>
</protein>
<evidence type="ECO:0000256" key="1">
    <source>
        <dbReference type="ARBA" id="ARBA00010638"/>
    </source>
</evidence>
<comment type="cofactor">
    <cofactor evidence="5">
        <name>Mg(2+)</name>
        <dbReference type="ChEBI" id="CHEBI:18420"/>
    </cofactor>
</comment>
<keyword evidence="2 4" id="KW-0547">Nucleotide-binding</keyword>
<reference evidence="7 9" key="1">
    <citation type="submission" date="2019-03" db="EMBL/GenBank/DDBJ databases">
        <title>Vagococcus sp. was isolated fron gut of Carduelis flavirostris.</title>
        <authorList>
            <person name="Ge Y."/>
        </authorList>
    </citation>
    <scope>NUCLEOTIDE SEQUENCE [LARGE SCALE GENOMIC DNA]</scope>
    <source>
        <strain evidence="7 9">CF-210</strain>
    </source>
</reference>
<dbReference type="PANTHER" id="PTHR23407:SF1">
    <property type="entry name" value="5-FORMYLTETRAHYDROFOLATE CYCLO-LIGASE"/>
    <property type="match status" value="1"/>
</dbReference>
<dbReference type="Proteomes" id="UP000296883">
    <property type="component" value="Chromosome"/>
</dbReference>
<keyword evidence="8" id="KW-1185">Reference proteome</keyword>
<evidence type="ECO:0000313" key="7">
    <source>
        <dbReference type="EMBL" id="TFZ43014.1"/>
    </source>
</evidence>
<evidence type="ECO:0000256" key="3">
    <source>
        <dbReference type="ARBA" id="ARBA00022840"/>
    </source>
</evidence>
<keyword evidence="3 4" id="KW-0067">ATP-binding</keyword>
<evidence type="ECO:0000313" key="9">
    <source>
        <dbReference type="Proteomes" id="UP000297725"/>
    </source>
</evidence>
<gene>
    <name evidence="7" type="ORF">E4031_01210</name>
    <name evidence="6" type="ORF">E4Z98_05435</name>
</gene>
<dbReference type="EC" id="6.3.3.2" evidence="5"/>
<comment type="catalytic activity">
    <reaction evidence="5">
        <text>(6S)-5-formyl-5,6,7,8-tetrahydrofolate + ATP = (6R)-5,10-methenyltetrahydrofolate + ADP + phosphate</text>
        <dbReference type="Rhea" id="RHEA:10488"/>
        <dbReference type="ChEBI" id="CHEBI:30616"/>
        <dbReference type="ChEBI" id="CHEBI:43474"/>
        <dbReference type="ChEBI" id="CHEBI:57455"/>
        <dbReference type="ChEBI" id="CHEBI:57457"/>
        <dbReference type="ChEBI" id="CHEBI:456216"/>
        <dbReference type="EC" id="6.3.3.2"/>
    </reaction>
</comment>
<dbReference type="AlphaFoldDB" id="A0AAJ5EFQ0"/>
<name>A0AAJ5EFQ0_9ENTE</name>
<evidence type="ECO:0000313" key="8">
    <source>
        <dbReference type="Proteomes" id="UP000296883"/>
    </source>
</evidence>
<evidence type="ECO:0000256" key="4">
    <source>
        <dbReference type="PIRSR" id="PIRSR006806-1"/>
    </source>
</evidence>
<dbReference type="InterPro" id="IPR002698">
    <property type="entry name" value="FTHF_cligase"/>
</dbReference>
<reference evidence="6 8" key="2">
    <citation type="journal article" date="2020" name="Int. J. Syst. Evol. Microbiol.">
        <title>Vagococcus xieshaowenii sp. nov., isolated from snow finch (Montifringilla taczanowskii) cloacal content.</title>
        <authorList>
            <person name="Ge Y."/>
            <person name="Yang J."/>
            <person name="Lai X.H."/>
            <person name="Zhang G."/>
            <person name="Jin D."/>
            <person name="Lu S."/>
            <person name="Wang B."/>
            <person name="Huang Y."/>
            <person name="Huang Y."/>
            <person name="Ren Z."/>
            <person name="Zhang X."/>
            <person name="Xu J."/>
        </authorList>
    </citation>
    <scope>NUCLEOTIDE SEQUENCE [LARGE SCALE GENOMIC DNA]</scope>
    <source>
        <strain evidence="8">personal::cf-49</strain>
        <strain evidence="6">Personal::cf-49</strain>
    </source>
</reference>
<dbReference type="GO" id="GO:0035999">
    <property type="term" value="P:tetrahydrofolate interconversion"/>
    <property type="evidence" value="ECO:0007669"/>
    <property type="project" value="TreeGrafter"/>
</dbReference>
<keyword evidence="5" id="KW-0460">Magnesium</keyword>
<dbReference type="Gene3D" id="3.40.50.10420">
    <property type="entry name" value="NagB/RpiA/CoA transferase-like"/>
    <property type="match status" value="1"/>
</dbReference>
<feature type="binding site" evidence="4">
    <location>
        <begin position="4"/>
        <end position="8"/>
    </location>
    <ligand>
        <name>ATP</name>
        <dbReference type="ChEBI" id="CHEBI:30616"/>
    </ligand>
</feature>
<proteinExistence type="inferred from homology"/>